<comment type="caution">
    <text evidence="2">The sequence shown here is derived from an EMBL/GenBank/DDBJ whole genome shotgun (WGS) entry which is preliminary data.</text>
</comment>
<feature type="transmembrane region" description="Helical" evidence="1">
    <location>
        <begin position="12"/>
        <end position="29"/>
    </location>
</feature>
<evidence type="ECO:0000313" key="3">
    <source>
        <dbReference type="Proteomes" id="UP000485058"/>
    </source>
</evidence>
<evidence type="ECO:0000313" key="2">
    <source>
        <dbReference type="EMBL" id="GFH09248.1"/>
    </source>
</evidence>
<keyword evidence="1" id="KW-1133">Transmembrane helix</keyword>
<dbReference type="Proteomes" id="UP000485058">
    <property type="component" value="Unassembled WGS sequence"/>
</dbReference>
<evidence type="ECO:0000256" key="1">
    <source>
        <dbReference type="SAM" id="Phobius"/>
    </source>
</evidence>
<dbReference type="EMBL" id="BLLF01000219">
    <property type="protein sequence ID" value="GFH09248.1"/>
    <property type="molecule type" value="Genomic_DNA"/>
</dbReference>
<gene>
    <name evidence="2" type="ORF">HaLaN_04355</name>
</gene>
<keyword evidence="1" id="KW-0472">Membrane</keyword>
<organism evidence="2 3">
    <name type="scientific">Haematococcus lacustris</name>
    <name type="common">Green alga</name>
    <name type="synonym">Haematococcus pluvialis</name>
    <dbReference type="NCBI Taxonomy" id="44745"/>
    <lineage>
        <taxon>Eukaryota</taxon>
        <taxon>Viridiplantae</taxon>
        <taxon>Chlorophyta</taxon>
        <taxon>core chlorophytes</taxon>
        <taxon>Chlorophyceae</taxon>
        <taxon>CS clade</taxon>
        <taxon>Chlamydomonadales</taxon>
        <taxon>Haematococcaceae</taxon>
        <taxon>Haematococcus</taxon>
    </lineage>
</organism>
<keyword evidence="1" id="KW-0812">Transmembrane</keyword>
<accession>A0A699YN88</accession>
<protein>
    <submittedName>
        <fullName evidence="2">Uncharacterized protein</fullName>
    </submittedName>
</protein>
<sequence length="31" mass="3510">MEALTRASFWSWAAPLLMFVYIISPLDLIPG</sequence>
<proteinExistence type="predicted"/>
<dbReference type="AlphaFoldDB" id="A0A699YN88"/>
<keyword evidence="3" id="KW-1185">Reference proteome</keyword>
<reference evidence="2 3" key="1">
    <citation type="submission" date="2020-02" db="EMBL/GenBank/DDBJ databases">
        <title>Draft genome sequence of Haematococcus lacustris strain NIES-144.</title>
        <authorList>
            <person name="Morimoto D."/>
            <person name="Nakagawa S."/>
            <person name="Yoshida T."/>
            <person name="Sawayama S."/>
        </authorList>
    </citation>
    <scope>NUCLEOTIDE SEQUENCE [LARGE SCALE GENOMIC DNA]</scope>
    <source>
        <strain evidence="2 3">NIES-144</strain>
    </source>
</reference>
<name>A0A699YN88_HAELA</name>